<dbReference type="InterPro" id="IPR000326">
    <property type="entry name" value="PAP2/HPO"/>
</dbReference>
<dbReference type="KEGG" id="rgu:A4W93_21410"/>
<keyword evidence="2" id="KW-0732">Signal</keyword>
<dbReference type="STRING" id="946333.A4W93_21410"/>
<feature type="compositionally biased region" description="Low complexity" evidence="1">
    <location>
        <begin position="49"/>
        <end position="63"/>
    </location>
</feature>
<dbReference type="NCBIfam" id="TIGR02601">
    <property type="entry name" value="autotrns_rpt"/>
    <property type="match status" value="1"/>
</dbReference>
<name>A0A1W6LDA3_9BURK</name>
<dbReference type="SUPFAM" id="SSF48317">
    <property type="entry name" value="Acid phosphatase/Vanadium-dependent haloperoxidase"/>
    <property type="match status" value="1"/>
</dbReference>
<dbReference type="InterPro" id="IPR036938">
    <property type="entry name" value="PAP2/HPO_sf"/>
</dbReference>
<sequence>MKSLPLVRHPLSLALAAALSLTACGGDDDTVAPSNDVVTVPEAPKGLGTADTAPVAAEATTPPYVDNSATNQRGDARYATKETNAGVRLVAGFLDIWQPSTLLVDAGAAAPARDGFPAVAASTWTGIPGDATDGKVLNAAVHDANIAYVVQATTNRTEAQALAAYLDDRRGKTYSIADGMGPLTAAWRSASRQTTTITGIPADATTVKYDDGGIENGVGGSANAEFGQVVDLIGNIGENGSTEPAKRFYKYARPWRWSTSVKVVPALEPAKSTTPGTDGGFVSGHTAEAVRKGLAMAYVVPERYQEMLTRSLVLGENRILAGMHSPLDVIGGRIQGLAVAAASLSTGQNKDARVAARAQARSTLMTATGSANDAALIAFAHSQTTAQDPYADHAANKATHRRLMTFGFTAIAATNKPAVVPKGAEVLLETRLPYLTADQRRVVLKTTALPSGFPAMDDAEGWGRLNLFDAADGYGRFDGDVAVTMDASLGGYNAQDVWWNDIAGAGRLAKLGTGALRLAGANTFTGGVALSAGTLQAASSSALGKGDVHVAGGRLVIESAVAVSGAYTQLPGTTLDLVVGGGGAGRLAVAGTATIAGGTLNVRFKAGQTPSVGDTLQLISGTRLLGKFTTITVDGYKVTPNYTATGLQLHIDG</sequence>
<gene>
    <name evidence="3" type="ORF">A4W93_21410</name>
</gene>
<protein>
    <submittedName>
        <fullName evidence="3">Uncharacterized protein</fullName>
    </submittedName>
</protein>
<proteinExistence type="predicted"/>
<dbReference type="Pfam" id="PF12951">
    <property type="entry name" value="PATR"/>
    <property type="match status" value="1"/>
</dbReference>
<evidence type="ECO:0000313" key="4">
    <source>
        <dbReference type="Proteomes" id="UP000193427"/>
    </source>
</evidence>
<dbReference type="SMART" id="SM00014">
    <property type="entry name" value="acidPPc"/>
    <property type="match status" value="1"/>
</dbReference>
<evidence type="ECO:0000256" key="2">
    <source>
        <dbReference type="SAM" id="SignalP"/>
    </source>
</evidence>
<dbReference type="OrthoDB" id="9780507at2"/>
<reference evidence="3 4" key="1">
    <citation type="submission" date="2016-04" db="EMBL/GenBank/DDBJ databases">
        <title>Complete genome sequence of natural rubber-degrading, novel Gram-negative bacterium, Rhizobacter gummiphilus strain NS21.</title>
        <authorList>
            <person name="Tabata M."/>
            <person name="Kasai D."/>
            <person name="Fukuda M."/>
        </authorList>
    </citation>
    <scope>NUCLEOTIDE SEQUENCE [LARGE SCALE GENOMIC DNA]</scope>
    <source>
        <strain evidence="3 4">NS21</strain>
    </source>
</reference>
<dbReference type="AlphaFoldDB" id="A0A1W6LDA3"/>
<dbReference type="Proteomes" id="UP000193427">
    <property type="component" value="Chromosome"/>
</dbReference>
<feature type="signal peptide" evidence="2">
    <location>
        <begin position="1"/>
        <end position="25"/>
    </location>
</feature>
<dbReference type="Pfam" id="PF01569">
    <property type="entry name" value="PAP2"/>
    <property type="match status" value="1"/>
</dbReference>
<keyword evidence="4" id="KW-1185">Reference proteome</keyword>
<dbReference type="EMBL" id="CP015118">
    <property type="protein sequence ID" value="ARN22251.1"/>
    <property type="molecule type" value="Genomic_DNA"/>
</dbReference>
<feature type="region of interest" description="Disordered" evidence="1">
    <location>
        <begin position="35"/>
        <end position="73"/>
    </location>
</feature>
<dbReference type="InterPro" id="IPR013425">
    <property type="entry name" value="Autotrns_rpt"/>
</dbReference>
<dbReference type="RefSeq" id="WP_085752549.1">
    <property type="nucleotide sequence ID" value="NZ_BSPR01000006.1"/>
</dbReference>
<dbReference type="PROSITE" id="PS51257">
    <property type="entry name" value="PROKAR_LIPOPROTEIN"/>
    <property type="match status" value="1"/>
</dbReference>
<feature type="chain" id="PRO_5044190446" evidence="2">
    <location>
        <begin position="26"/>
        <end position="653"/>
    </location>
</feature>
<dbReference type="Gene3D" id="1.20.144.10">
    <property type="entry name" value="Phosphatidic acid phosphatase type 2/haloperoxidase"/>
    <property type="match status" value="1"/>
</dbReference>
<evidence type="ECO:0000313" key="3">
    <source>
        <dbReference type="EMBL" id="ARN22251.1"/>
    </source>
</evidence>
<evidence type="ECO:0000256" key="1">
    <source>
        <dbReference type="SAM" id="MobiDB-lite"/>
    </source>
</evidence>
<organism evidence="3 4">
    <name type="scientific">Piscinibacter gummiphilus</name>
    <dbReference type="NCBI Taxonomy" id="946333"/>
    <lineage>
        <taxon>Bacteria</taxon>
        <taxon>Pseudomonadati</taxon>
        <taxon>Pseudomonadota</taxon>
        <taxon>Betaproteobacteria</taxon>
        <taxon>Burkholderiales</taxon>
        <taxon>Sphaerotilaceae</taxon>
        <taxon>Piscinibacter</taxon>
    </lineage>
</organism>
<accession>A0A1W6LDA3</accession>